<dbReference type="Proteomes" id="UP001172681">
    <property type="component" value="Unassembled WGS sequence"/>
</dbReference>
<reference evidence="3" key="1">
    <citation type="submission" date="2022-10" db="EMBL/GenBank/DDBJ databases">
        <title>Culturing micro-colonial fungi from biological soil crusts in the Mojave desert and describing Neophaeococcomyces mojavensis, and introducing the new genera and species Taxawa tesnikishii.</title>
        <authorList>
            <person name="Kurbessoian T."/>
            <person name="Stajich J.E."/>
        </authorList>
    </citation>
    <scope>NUCLEOTIDE SEQUENCE</scope>
    <source>
        <strain evidence="3">TK_35</strain>
    </source>
</reference>
<keyword evidence="1" id="KW-0472">Membrane</keyword>
<evidence type="ECO:0000313" key="3">
    <source>
        <dbReference type="EMBL" id="KAJ9636445.1"/>
    </source>
</evidence>
<dbReference type="AlphaFoldDB" id="A0AA39D005"/>
<dbReference type="InterPro" id="IPR029058">
    <property type="entry name" value="AB_hydrolase_fold"/>
</dbReference>
<dbReference type="InterPro" id="IPR000073">
    <property type="entry name" value="AB_hydrolase_1"/>
</dbReference>
<evidence type="ECO:0000313" key="4">
    <source>
        <dbReference type="Proteomes" id="UP001172681"/>
    </source>
</evidence>
<evidence type="ECO:0000256" key="1">
    <source>
        <dbReference type="SAM" id="Phobius"/>
    </source>
</evidence>
<dbReference type="InterPro" id="IPR050266">
    <property type="entry name" value="AB_hydrolase_sf"/>
</dbReference>
<evidence type="ECO:0000259" key="2">
    <source>
        <dbReference type="Pfam" id="PF12697"/>
    </source>
</evidence>
<keyword evidence="4" id="KW-1185">Reference proteome</keyword>
<feature type="transmembrane region" description="Helical" evidence="1">
    <location>
        <begin position="21"/>
        <end position="43"/>
    </location>
</feature>
<feature type="domain" description="AB hydrolase-1" evidence="2">
    <location>
        <begin position="28"/>
        <end position="250"/>
    </location>
</feature>
<accession>A0AA39D005</accession>
<dbReference type="Pfam" id="PF12697">
    <property type="entry name" value="Abhydrolase_6"/>
    <property type="match status" value="1"/>
</dbReference>
<dbReference type="EMBL" id="JAPDRN010000029">
    <property type="protein sequence ID" value="KAJ9636445.1"/>
    <property type="molecule type" value="Genomic_DNA"/>
</dbReference>
<organism evidence="3 4">
    <name type="scientific">Knufia peltigerae</name>
    <dbReference type="NCBI Taxonomy" id="1002370"/>
    <lineage>
        <taxon>Eukaryota</taxon>
        <taxon>Fungi</taxon>
        <taxon>Dikarya</taxon>
        <taxon>Ascomycota</taxon>
        <taxon>Pezizomycotina</taxon>
        <taxon>Eurotiomycetes</taxon>
        <taxon>Chaetothyriomycetidae</taxon>
        <taxon>Chaetothyriales</taxon>
        <taxon>Trichomeriaceae</taxon>
        <taxon>Knufia</taxon>
    </lineage>
</organism>
<sequence>MASIRHKSVLYHSSKVIYDSYGSGGSALVFIHGWSCSAALYYAQTPLFHRHHSITIDLPGHGRSDAPKIEYSLEFMARAVIEVLNTENISSAILIGHSMGGPVSTMVLRLKPQAVRGVIYVDSFFHLPETYMTVSQRQELAAAHADDEKFRSFLAPFATPKLSSGDWERIIDIMTSTALHVRTNATTTVVQPHAWRYKEIYEVPALHLVTPMFEDFDRHWLHHIPRLETVVWPDNGHFLFMEEPQRFNAAVEEFLDRLELFRT</sequence>
<comment type="caution">
    <text evidence="3">The sequence shown here is derived from an EMBL/GenBank/DDBJ whole genome shotgun (WGS) entry which is preliminary data.</text>
</comment>
<keyword evidence="1" id="KW-0812">Transmembrane</keyword>
<keyword evidence="1" id="KW-1133">Transmembrane helix</keyword>
<dbReference type="SUPFAM" id="SSF53474">
    <property type="entry name" value="alpha/beta-Hydrolases"/>
    <property type="match status" value="1"/>
</dbReference>
<gene>
    <name evidence="3" type="ORF">H2204_005278</name>
</gene>
<name>A0AA39D005_9EURO</name>
<dbReference type="PANTHER" id="PTHR43798:SF33">
    <property type="entry name" value="HYDROLASE, PUTATIVE (AFU_ORTHOLOGUE AFUA_2G14860)-RELATED"/>
    <property type="match status" value="1"/>
</dbReference>
<proteinExistence type="predicted"/>
<dbReference type="PANTHER" id="PTHR43798">
    <property type="entry name" value="MONOACYLGLYCEROL LIPASE"/>
    <property type="match status" value="1"/>
</dbReference>
<dbReference type="GO" id="GO:0016020">
    <property type="term" value="C:membrane"/>
    <property type="evidence" value="ECO:0007669"/>
    <property type="project" value="TreeGrafter"/>
</dbReference>
<protein>
    <recommendedName>
        <fullName evidence="2">AB hydrolase-1 domain-containing protein</fullName>
    </recommendedName>
</protein>
<dbReference type="Gene3D" id="3.40.50.1820">
    <property type="entry name" value="alpha/beta hydrolase"/>
    <property type="match status" value="1"/>
</dbReference>